<keyword evidence="7" id="KW-1185">Reference proteome</keyword>
<dbReference type="Proteomes" id="UP000774617">
    <property type="component" value="Unassembled WGS sequence"/>
</dbReference>
<keyword evidence="2" id="KW-0597">Phosphoprotein</keyword>
<sequence length="1191" mass="129190">MATQVRATTMLTSRRQHALATTILPHGTHLAIDASTFAHLTPTTPLPSLPDVPTSVLMYIVFTSGSTGTPKGVTINHATYTSSALPRARAVGYGPSWRVLDSASHAFDVSIDSMLLTTAHGGTVSIPSDAQRLDDINGAMRGLRVNYAGVTPSVARILEPDVIASLHALGLGGARPRRRGTWRRGGADADCDWVRAVPATGREYVSIGTGNGARVWIVDPDDQEKLVPVGAVGELLFEGPIVGQGYLNDPEKTAAAFIEAPAWLVAGWKGYAGRRGRLYKTGDLGKYDPDGSGGIVFAGRKDTQVKLRGQRVEPGEIESQLRSGLPSDVNVSAEVIVPQRTGGQSTLVAFVASQTSKGIVDREIFAVQLPGDLRTLLSKADAELAKAVPRYMVPTAYIPVNQIPVLISGKTDRERLRQFGQTVDLRQLDEDTTNTNRELSDLEKHLRQAWSEVLKIEAENIRVDDKHFALGGDSLAAMRLVSVCRAQGLDLSVINTLANPTLSATASVVRIIDFDAQKELAPFSMISQDVESARVEASLACGTDPSAIEDIYPSTPAQQPLFTFALKSTKAYIAQRVARIPSHIDLDGWKKAWEGVVAANAILRSRLAQLQEPGLQQVVLKENIVWRQSNDLAQYLEDDRKEKMGLGQGLARYAIPLVPEQVKTALHHQASPVPAQMRNFVAWLRSNPDATTQEFWRQELRGAVGPQFPRLPSRDYLPTPNALLERHIPLETGHAGSPFTTATLLRAAWALVASQHAGTDDVVFGETLTGRDVALRGVESIIGPLIATVPVRVRARRTASVEEYLKAVQEGVLERTPHRHIGFQNIRPVSQDAQIACETGPGLVIQPEPEYVGDDLGFEHGDDVREALHFNAYPVMLAFGIRKGGVGGVRVCASFDKSLVDVAAMRRMLAQLEVVCLQLGKSPLSSRPVQVSCFAEAELDQIWRWNQTPPLSFDESTLCLRAELSSKPGSVYPRAAVPWVCDPKTPSLLSPIGCVGELWLEGAYLPGETVESPAWLLAGSPSCKGWTGRVQSTGDTVKLQPDGSLLFVRRKDEVLTIQGHAVDIGDLEAHFTRHLPPGVYAAAAICQSSNTNQQVMEQELVVFVEQPIFDATSVAMMPVEREITHDGTNLHIRSNIPTGLAGALKKLDKSIQNSLNSYMVPFAYVVVDKLPVEKGKALNKLASAIPRLILI</sequence>
<organism evidence="6 7">
    <name type="scientific">Macrophomina phaseolina</name>
    <dbReference type="NCBI Taxonomy" id="35725"/>
    <lineage>
        <taxon>Eukaryota</taxon>
        <taxon>Fungi</taxon>
        <taxon>Dikarya</taxon>
        <taxon>Ascomycota</taxon>
        <taxon>Pezizomycotina</taxon>
        <taxon>Dothideomycetes</taxon>
        <taxon>Dothideomycetes incertae sedis</taxon>
        <taxon>Botryosphaeriales</taxon>
        <taxon>Botryosphaeriaceae</taxon>
        <taxon>Macrophomina</taxon>
    </lineage>
</organism>
<dbReference type="CDD" id="cd19545">
    <property type="entry name" value="FUM14_C_NRPS-like"/>
    <property type="match status" value="1"/>
</dbReference>
<dbReference type="PANTHER" id="PTHR45527:SF3">
    <property type="entry name" value="SIDEROPHORE SYNTHETASE (EUROFUNG)"/>
    <property type="match status" value="1"/>
</dbReference>
<dbReference type="InterPro" id="IPR045851">
    <property type="entry name" value="AMP-bd_C_sf"/>
</dbReference>
<keyword evidence="1" id="KW-0596">Phosphopantetheine</keyword>
<dbReference type="Gene3D" id="3.30.300.30">
    <property type="match status" value="2"/>
</dbReference>
<dbReference type="Gene3D" id="1.10.1200.10">
    <property type="entry name" value="ACP-like"/>
    <property type="match status" value="1"/>
</dbReference>
<dbReference type="Gene3D" id="3.30.559.10">
    <property type="entry name" value="Chloramphenicol acetyltransferase-like domain"/>
    <property type="match status" value="2"/>
</dbReference>
<dbReference type="InterPro" id="IPR023213">
    <property type="entry name" value="CAT-like_dom_sf"/>
</dbReference>
<evidence type="ECO:0000256" key="4">
    <source>
        <dbReference type="ARBA" id="ARBA00029454"/>
    </source>
</evidence>
<dbReference type="SUPFAM" id="SSF56801">
    <property type="entry name" value="Acetyl-CoA synthetase-like"/>
    <property type="match status" value="2"/>
</dbReference>
<dbReference type="InterPro" id="IPR042099">
    <property type="entry name" value="ANL_N_sf"/>
</dbReference>
<dbReference type="Gene3D" id="3.40.50.12780">
    <property type="entry name" value="N-terminal domain of ligase-like"/>
    <property type="match status" value="1"/>
</dbReference>
<accession>A0ABQ8FWZ2</accession>
<dbReference type="PROSITE" id="PS00455">
    <property type="entry name" value="AMP_BINDING"/>
    <property type="match status" value="1"/>
</dbReference>
<dbReference type="SUPFAM" id="SSF52777">
    <property type="entry name" value="CoA-dependent acyltransferases"/>
    <property type="match status" value="2"/>
</dbReference>
<name>A0ABQ8FWZ2_9PEZI</name>
<dbReference type="PROSITE" id="PS50075">
    <property type="entry name" value="CARRIER"/>
    <property type="match status" value="1"/>
</dbReference>
<dbReference type="InterPro" id="IPR009081">
    <property type="entry name" value="PP-bd_ACP"/>
</dbReference>
<evidence type="ECO:0000256" key="2">
    <source>
        <dbReference type="ARBA" id="ARBA00022553"/>
    </source>
</evidence>
<proteinExistence type="inferred from homology"/>
<reference evidence="6 7" key="1">
    <citation type="journal article" date="2021" name="Nat. Commun.">
        <title>Genetic determinants of endophytism in the Arabidopsis root mycobiome.</title>
        <authorList>
            <person name="Mesny F."/>
            <person name="Miyauchi S."/>
            <person name="Thiergart T."/>
            <person name="Pickel B."/>
            <person name="Atanasova L."/>
            <person name="Karlsson M."/>
            <person name="Huettel B."/>
            <person name="Barry K.W."/>
            <person name="Haridas S."/>
            <person name="Chen C."/>
            <person name="Bauer D."/>
            <person name="Andreopoulos W."/>
            <person name="Pangilinan J."/>
            <person name="LaButti K."/>
            <person name="Riley R."/>
            <person name="Lipzen A."/>
            <person name="Clum A."/>
            <person name="Drula E."/>
            <person name="Henrissat B."/>
            <person name="Kohler A."/>
            <person name="Grigoriev I.V."/>
            <person name="Martin F.M."/>
            <person name="Hacquard S."/>
        </authorList>
    </citation>
    <scope>NUCLEOTIDE SEQUENCE [LARGE SCALE GENOMIC DNA]</scope>
    <source>
        <strain evidence="6 7">MPI-SDFR-AT-0080</strain>
    </source>
</reference>
<dbReference type="Pfam" id="PF00668">
    <property type="entry name" value="Condensation"/>
    <property type="match status" value="1"/>
</dbReference>
<dbReference type="Pfam" id="PF00501">
    <property type="entry name" value="AMP-binding"/>
    <property type="match status" value="1"/>
</dbReference>
<gene>
    <name evidence="6" type="ORF">B0J12DRAFT_767873</name>
</gene>
<dbReference type="Pfam" id="PF00550">
    <property type="entry name" value="PP-binding"/>
    <property type="match status" value="1"/>
</dbReference>
<keyword evidence="3" id="KW-0436">Ligase</keyword>
<evidence type="ECO:0000313" key="6">
    <source>
        <dbReference type="EMBL" id="KAH7031912.1"/>
    </source>
</evidence>
<protein>
    <recommendedName>
        <fullName evidence="5">Carrier domain-containing protein</fullName>
    </recommendedName>
</protein>
<evidence type="ECO:0000259" key="5">
    <source>
        <dbReference type="PROSITE" id="PS50075"/>
    </source>
</evidence>
<dbReference type="SUPFAM" id="SSF47336">
    <property type="entry name" value="ACP-like"/>
    <property type="match status" value="1"/>
</dbReference>
<comment type="similarity">
    <text evidence="4">Belongs to the NRP synthetase family.</text>
</comment>
<comment type="caution">
    <text evidence="6">The sequence shown here is derived from an EMBL/GenBank/DDBJ whole genome shotgun (WGS) entry which is preliminary data.</text>
</comment>
<dbReference type="InterPro" id="IPR000873">
    <property type="entry name" value="AMP-dep_synth/lig_dom"/>
</dbReference>
<dbReference type="Gene3D" id="3.30.559.30">
    <property type="entry name" value="Nonribosomal peptide synthetase, condensation domain"/>
    <property type="match status" value="1"/>
</dbReference>
<evidence type="ECO:0000256" key="3">
    <source>
        <dbReference type="ARBA" id="ARBA00022598"/>
    </source>
</evidence>
<dbReference type="InterPro" id="IPR020845">
    <property type="entry name" value="AMP-binding_CS"/>
</dbReference>
<evidence type="ECO:0000313" key="7">
    <source>
        <dbReference type="Proteomes" id="UP000774617"/>
    </source>
</evidence>
<dbReference type="PANTHER" id="PTHR45527">
    <property type="entry name" value="NONRIBOSOMAL PEPTIDE SYNTHETASE"/>
    <property type="match status" value="1"/>
</dbReference>
<dbReference type="InterPro" id="IPR036736">
    <property type="entry name" value="ACP-like_sf"/>
</dbReference>
<dbReference type="EMBL" id="JAGTJR010000042">
    <property type="protein sequence ID" value="KAH7031912.1"/>
    <property type="molecule type" value="Genomic_DNA"/>
</dbReference>
<feature type="domain" description="Carrier" evidence="5">
    <location>
        <begin position="437"/>
        <end position="513"/>
    </location>
</feature>
<evidence type="ECO:0000256" key="1">
    <source>
        <dbReference type="ARBA" id="ARBA00022450"/>
    </source>
</evidence>
<dbReference type="CDD" id="cd05918">
    <property type="entry name" value="A_NRPS_SidN3_like"/>
    <property type="match status" value="1"/>
</dbReference>
<dbReference type="InterPro" id="IPR001242">
    <property type="entry name" value="Condensation_dom"/>
</dbReference>